<dbReference type="GO" id="GO:0004844">
    <property type="term" value="F:uracil DNA N-glycosylase activity"/>
    <property type="evidence" value="ECO:0007669"/>
    <property type="project" value="InterPro"/>
</dbReference>
<dbReference type="Proteomes" id="UP000288805">
    <property type="component" value="Unassembled WGS sequence"/>
</dbReference>
<sequence>MGNSAQEKSRLIDDTKHHILKAAHPSGLSANRGFFGCSSNNSAHLDVVGLRVWEGGAGRSSEKCTNFHDRRRSKKLNDFLDRHFSRTNKILEQKGVPPIDWQL</sequence>
<dbReference type="SUPFAM" id="SSF52141">
    <property type="entry name" value="Uracil-DNA glycosylase-like"/>
    <property type="match status" value="1"/>
</dbReference>
<dbReference type="PANTHER" id="PTHR11264">
    <property type="entry name" value="URACIL-DNA GLYCOSYLASE"/>
    <property type="match status" value="1"/>
</dbReference>
<dbReference type="Gene3D" id="3.40.470.10">
    <property type="entry name" value="Uracil-DNA glycosylase-like domain"/>
    <property type="match status" value="1"/>
</dbReference>
<protein>
    <submittedName>
        <fullName evidence="1">Uracil-DNA glycosylase, mitochondrial</fullName>
    </submittedName>
</protein>
<dbReference type="InterPro" id="IPR036895">
    <property type="entry name" value="Uracil-DNA_glycosylase-like_sf"/>
</dbReference>
<evidence type="ECO:0000313" key="1">
    <source>
        <dbReference type="EMBL" id="RVW25230.1"/>
    </source>
</evidence>
<dbReference type="EMBL" id="QGNW01002114">
    <property type="protein sequence ID" value="RVW25230.1"/>
    <property type="molecule type" value="Genomic_DNA"/>
</dbReference>
<dbReference type="GO" id="GO:0006284">
    <property type="term" value="P:base-excision repair"/>
    <property type="evidence" value="ECO:0007669"/>
    <property type="project" value="InterPro"/>
</dbReference>
<accession>A0A438CPU6</accession>
<organism evidence="1 2">
    <name type="scientific">Vitis vinifera</name>
    <name type="common">Grape</name>
    <dbReference type="NCBI Taxonomy" id="29760"/>
    <lineage>
        <taxon>Eukaryota</taxon>
        <taxon>Viridiplantae</taxon>
        <taxon>Streptophyta</taxon>
        <taxon>Embryophyta</taxon>
        <taxon>Tracheophyta</taxon>
        <taxon>Spermatophyta</taxon>
        <taxon>Magnoliopsida</taxon>
        <taxon>eudicotyledons</taxon>
        <taxon>Gunneridae</taxon>
        <taxon>Pentapetalae</taxon>
        <taxon>rosids</taxon>
        <taxon>Vitales</taxon>
        <taxon>Vitaceae</taxon>
        <taxon>Viteae</taxon>
        <taxon>Vitis</taxon>
    </lineage>
</organism>
<name>A0A438CPU6_VITVI</name>
<evidence type="ECO:0000313" key="2">
    <source>
        <dbReference type="Proteomes" id="UP000288805"/>
    </source>
</evidence>
<dbReference type="PANTHER" id="PTHR11264:SF0">
    <property type="entry name" value="URACIL-DNA GLYCOSYLASE"/>
    <property type="match status" value="1"/>
</dbReference>
<comment type="caution">
    <text evidence="1">The sequence shown here is derived from an EMBL/GenBank/DDBJ whole genome shotgun (WGS) entry which is preliminary data.</text>
</comment>
<dbReference type="AlphaFoldDB" id="A0A438CPU6"/>
<proteinExistence type="predicted"/>
<gene>
    <name evidence="1" type="primary">UNG_1</name>
    <name evidence="1" type="ORF">CK203_113908</name>
</gene>
<reference evidence="1 2" key="1">
    <citation type="journal article" date="2018" name="PLoS Genet.">
        <title>Population sequencing reveals clonal diversity and ancestral inbreeding in the grapevine cultivar Chardonnay.</title>
        <authorList>
            <person name="Roach M.J."/>
            <person name="Johnson D.L."/>
            <person name="Bohlmann J."/>
            <person name="van Vuuren H.J."/>
            <person name="Jones S.J."/>
            <person name="Pretorius I.S."/>
            <person name="Schmidt S.A."/>
            <person name="Borneman A.R."/>
        </authorList>
    </citation>
    <scope>NUCLEOTIDE SEQUENCE [LARGE SCALE GENOMIC DNA]</scope>
    <source>
        <strain evidence="2">cv. Chardonnay</strain>
        <tissue evidence="1">Leaf</tissue>
    </source>
</reference>
<dbReference type="InterPro" id="IPR002043">
    <property type="entry name" value="UDG_fam1"/>
</dbReference>